<reference evidence="2" key="1">
    <citation type="submission" date="2017-02" db="EMBL/GenBank/DDBJ databases">
        <authorList>
            <person name="Varghese N."/>
            <person name="Submissions S."/>
        </authorList>
    </citation>
    <scope>NUCLEOTIDE SEQUENCE [LARGE SCALE GENOMIC DNA]</scope>
    <source>
        <strain evidence="2">ATCC 700200</strain>
    </source>
</reference>
<organism evidence="1 2">
    <name type="scientific">Prosthecobacter debontii</name>
    <dbReference type="NCBI Taxonomy" id="48467"/>
    <lineage>
        <taxon>Bacteria</taxon>
        <taxon>Pseudomonadati</taxon>
        <taxon>Verrucomicrobiota</taxon>
        <taxon>Verrucomicrobiia</taxon>
        <taxon>Verrucomicrobiales</taxon>
        <taxon>Verrucomicrobiaceae</taxon>
        <taxon>Prosthecobacter</taxon>
    </lineage>
</organism>
<dbReference type="InterPro" id="IPR011008">
    <property type="entry name" value="Dimeric_a/b-barrel"/>
</dbReference>
<dbReference type="PANTHER" id="PTHR37828:SF1">
    <property type="entry name" value="YCII-RELATED DOMAIN-CONTAINING PROTEIN"/>
    <property type="match status" value="1"/>
</dbReference>
<dbReference type="Proteomes" id="UP000190774">
    <property type="component" value="Unassembled WGS sequence"/>
</dbReference>
<protein>
    <recommendedName>
        <fullName evidence="3">YCII-related domain-containing protein</fullName>
    </recommendedName>
</protein>
<dbReference type="EMBL" id="FUYE01000024">
    <property type="protein sequence ID" value="SKB07793.1"/>
    <property type="molecule type" value="Genomic_DNA"/>
</dbReference>
<proteinExistence type="predicted"/>
<evidence type="ECO:0008006" key="3">
    <source>
        <dbReference type="Google" id="ProtNLM"/>
    </source>
</evidence>
<evidence type="ECO:0000313" key="2">
    <source>
        <dbReference type="Proteomes" id="UP000190774"/>
    </source>
</evidence>
<gene>
    <name evidence="1" type="ORF">SAMN02745166_04798</name>
</gene>
<accession>A0A1T4Z1P9</accession>
<sequence>MKAAGTQPLTSFGAVFDPFCNPSPPPLMFIILLRFSLRKSDAPTFMDAHKQWLKRGFDDGIFQLAGSLEPGQGGGILAHRCTLAQLQQRVNEDPFVEQRVVSAEIIELDPGMAVPQLQFLVS</sequence>
<evidence type="ECO:0000313" key="1">
    <source>
        <dbReference type="EMBL" id="SKB07793.1"/>
    </source>
</evidence>
<dbReference type="AlphaFoldDB" id="A0A1T4Z1P9"/>
<dbReference type="PANTHER" id="PTHR37828">
    <property type="entry name" value="GSR2449 PROTEIN"/>
    <property type="match status" value="1"/>
</dbReference>
<dbReference type="SUPFAM" id="SSF54909">
    <property type="entry name" value="Dimeric alpha+beta barrel"/>
    <property type="match status" value="1"/>
</dbReference>
<keyword evidence="2" id="KW-1185">Reference proteome</keyword>
<dbReference type="STRING" id="48467.SAMN02745166_04798"/>
<name>A0A1T4Z1P9_9BACT</name>